<dbReference type="HOGENOM" id="CLU_021924_1_0_1"/>
<feature type="transmembrane region" description="Helical" evidence="6">
    <location>
        <begin position="390"/>
        <end position="413"/>
    </location>
</feature>
<dbReference type="KEGG" id="mlr:MELLADRAFT_92290"/>
<evidence type="ECO:0000256" key="2">
    <source>
        <dbReference type="ARBA" id="ARBA00022692"/>
    </source>
</evidence>
<dbReference type="VEuPathDB" id="FungiDB:MELLADRAFT_92290"/>
<evidence type="ECO:0008006" key="9">
    <source>
        <dbReference type="Google" id="ProtNLM"/>
    </source>
</evidence>
<accession>F4R930</accession>
<keyword evidence="3 6" id="KW-1133">Transmembrane helix</keyword>
<feature type="transmembrane region" description="Helical" evidence="6">
    <location>
        <begin position="464"/>
        <end position="487"/>
    </location>
</feature>
<evidence type="ECO:0000313" key="7">
    <source>
        <dbReference type="EMBL" id="EGG11228.1"/>
    </source>
</evidence>
<proteinExistence type="predicted"/>
<feature type="region of interest" description="Disordered" evidence="5">
    <location>
        <begin position="212"/>
        <end position="251"/>
    </location>
</feature>
<name>F4R930_MELLP</name>
<dbReference type="GO" id="GO:0016020">
    <property type="term" value="C:membrane"/>
    <property type="evidence" value="ECO:0007669"/>
    <property type="project" value="UniProtKB-SubCell"/>
</dbReference>
<dbReference type="GeneID" id="18936193"/>
<sequence>MMVTPDLNLSTLIWISVKPVIKNIIPGLVGVHLVRSKRIGIEGVKAAAQIQIYGALPCLMFSNLVPSITTDNSKDVIICLGFGAFYMALSYALARLLLLFVKVPHHFKNGFIVAAVWSNWGNLPFSVIASLAAEPPFGRVGDQDLGLAYGSFFVLVNNLSLFGGPGIRMIQRDFDDVPIKDDQEVQLTHGSAPDLGGLAIVSAEHSYGRIALPEESEDSTLSPSKLGGRLSSSNFPDTNTPRESSSIQKLSGDGLRKIMSCSSLVSLISGTSTYIPGLNIRFRVELDSEKTISQKLLITLQNLVTPVSIAISLGLITAITPALKHLFVIPTKPNLNYPTAPDGKPILSILIESAAFLGASAIPLALIITGASFARMSISRETSNSLPFKAIFGLAFIKLVVLPIIGLSLIFCLDRYTSLFGGENKELLKMICIYYSCSVTSTNQISLSALAAGSFGQESNVELLCAFILVQYLLYPIAGTATIGAGIKMLF</sequence>
<dbReference type="PANTHER" id="PTHR31274:SF1">
    <property type="entry name" value="AGL149CP"/>
    <property type="match status" value="1"/>
</dbReference>
<feature type="transmembrane region" description="Helical" evidence="6">
    <location>
        <begin position="145"/>
        <end position="164"/>
    </location>
</feature>
<keyword evidence="2 6" id="KW-0812">Transmembrane</keyword>
<gene>
    <name evidence="7" type="ORF">MELLADRAFT_92290</name>
</gene>
<reference evidence="8" key="1">
    <citation type="journal article" date="2011" name="Proc. Natl. Acad. Sci. U.S.A.">
        <title>Obligate biotrophy features unraveled by the genomic analysis of rust fungi.</title>
        <authorList>
            <person name="Duplessis S."/>
            <person name="Cuomo C.A."/>
            <person name="Lin Y.-C."/>
            <person name="Aerts A."/>
            <person name="Tisserant E."/>
            <person name="Veneault-Fourrey C."/>
            <person name="Joly D.L."/>
            <person name="Hacquard S."/>
            <person name="Amselem J."/>
            <person name="Cantarel B.L."/>
            <person name="Chiu R."/>
            <person name="Coutinho P.M."/>
            <person name="Feau N."/>
            <person name="Field M."/>
            <person name="Frey P."/>
            <person name="Gelhaye E."/>
            <person name="Goldberg J."/>
            <person name="Grabherr M.G."/>
            <person name="Kodira C.D."/>
            <person name="Kohler A."/>
            <person name="Kuees U."/>
            <person name="Lindquist E.A."/>
            <person name="Lucas S.M."/>
            <person name="Mago R."/>
            <person name="Mauceli E."/>
            <person name="Morin E."/>
            <person name="Murat C."/>
            <person name="Pangilinan J.L."/>
            <person name="Park R."/>
            <person name="Pearson M."/>
            <person name="Quesneville H."/>
            <person name="Rouhier N."/>
            <person name="Sakthikumar S."/>
            <person name="Salamov A.A."/>
            <person name="Schmutz J."/>
            <person name="Selles B."/>
            <person name="Shapiro H."/>
            <person name="Tanguay P."/>
            <person name="Tuskan G.A."/>
            <person name="Henrissat B."/>
            <person name="Van de Peer Y."/>
            <person name="Rouze P."/>
            <person name="Ellis J.G."/>
            <person name="Dodds P.N."/>
            <person name="Schein J.E."/>
            <person name="Zhong S."/>
            <person name="Hamelin R.C."/>
            <person name="Grigoriev I.V."/>
            <person name="Szabo L.J."/>
            <person name="Martin F."/>
        </authorList>
    </citation>
    <scope>NUCLEOTIDE SEQUENCE [LARGE SCALE GENOMIC DNA]</scope>
    <source>
        <strain evidence="8">98AG31 / pathotype 3-4-7</strain>
    </source>
</reference>
<evidence type="ECO:0000256" key="3">
    <source>
        <dbReference type="ARBA" id="ARBA00022989"/>
    </source>
</evidence>
<evidence type="ECO:0000256" key="1">
    <source>
        <dbReference type="ARBA" id="ARBA00004141"/>
    </source>
</evidence>
<comment type="subcellular location">
    <subcellularLocation>
        <location evidence="1">Membrane</location>
        <topology evidence="1">Multi-pass membrane protein</topology>
    </subcellularLocation>
</comment>
<organism evidence="8">
    <name type="scientific">Melampsora larici-populina (strain 98AG31 / pathotype 3-4-7)</name>
    <name type="common">Poplar leaf rust fungus</name>
    <dbReference type="NCBI Taxonomy" id="747676"/>
    <lineage>
        <taxon>Eukaryota</taxon>
        <taxon>Fungi</taxon>
        <taxon>Dikarya</taxon>
        <taxon>Basidiomycota</taxon>
        <taxon>Pucciniomycotina</taxon>
        <taxon>Pucciniomycetes</taxon>
        <taxon>Pucciniales</taxon>
        <taxon>Melampsoraceae</taxon>
        <taxon>Melampsora</taxon>
    </lineage>
</organism>
<evidence type="ECO:0000313" key="8">
    <source>
        <dbReference type="Proteomes" id="UP000001072"/>
    </source>
</evidence>
<keyword evidence="8" id="KW-1185">Reference proteome</keyword>
<dbReference type="InterPro" id="IPR004776">
    <property type="entry name" value="Mem_transp_PIN-like"/>
</dbReference>
<dbReference type="eggNOG" id="ENOG502QU6H">
    <property type="taxonomic scope" value="Eukaryota"/>
</dbReference>
<dbReference type="PANTHER" id="PTHR31274">
    <property type="entry name" value="PROTEIN ECM3"/>
    <property type="match status" value="1"/>
</dbReference>
<evidence type="ECO:0000256" key="5">
    <source>
        <dbReference type="SAM" id="MobiDB-lite"/>
    </source>
</evidence>
<dbReference type="EMBL" id="GL883093">
    <property type="protein sequence ID" value="EGG11228.1"/>
    <property type="molecule type" value="Genomic_DNA"/>
</dbReference>
<feature type="transmembrane region" description="Helical" evidence="6">
    <location>
        <begin position="346"/>
        <end position="369"/>
    </location>
</feature>
<dbReference type="AlphaFoldDB" id="F4R930"/>
<dbReference type="Proteomes" id="UP000001072">
    <property type="component" value="Unassembled WGS sequence"/>
</dbReference>
<dbReference type="InterPro" id="IPR040254">
    <property type="entry name" value="Ecm3-like"/>
</dbReference>
<feature type="compositionally biased region" description="Polar residues" evidence="5">
    <location>
        <begin position="230"/>
        <end position="249"/>
    </location>
</feature>
<dbReference type="InParanoid" id="F4R930"/>
<feature type="transmembrane region" description="Helical" evidence="6">
    <location>
        <begin position="77"/>
        <end position="98"/>
    </location>
</feature>
<protein>
    <recommendedName>
        <fullName evidence="9">Auxin efflux carrier</fullName>
    </recommendedName>
</protein>
<feature type="transmembrane region" description="Helical" evidence="6">
    <location>
        <begin position="303"/>
        <end position="326"/>
    </location>
</feature>
<evidence type="ECO:0000256" key="6">
    <source>
        <dbReference type="SAM" id="Phobius"/>
    </source>
</evidence>
<feature type="transmembrane region" description="Helical" evidence="6">
    <location>
        <begin position="110"/>
        <end position="133"/>
    </location>
</feature>
<dbReference type="GO" id="GO:0055085">
    <property type="term" value="P:transmembrane transport"/>
    <property type="evidence" value="ECO:0007669"/>
    <property type="project" value="InterPro"/>
</dbReference>
<dbReference type="RefSeq" id="XP_007405830.1">
    <property type="nucleotide sequence ID" value="XM_007405768.1"/>
</dbReference>
<dbReference type="OrthoDB" id="435607at2759"/>
<evidence type="ECO:0000256" key="4">
    <source>
        <dbReference type="ARBA" id="ARBA00023136"/>
    </source>
</evidence>
<keyword evidence="4 6" id="KW-0472">Membrane</keyword>
<dbReference type="Pfam" id="PF03547">
    <property type="entry name" value="Mem_trans"/>
    <property type="match status" value="1"/>
</dbReference>